<feature type="transmembrane region" description="Helical" evidence="2">
    <location>
        <begin position="35"/>
        <end position="53"/>
    </location>
</feature>
<keyword evidence="2" id="KW-0812">Transmembrane</keyword>
<evidence type="ECO:0000259" key="3">
    <source>
        <dbReference type="Pfam" id="PF00884"/>
    </source>
</evidence>
<dbReference type="InterPro" id="IPR017850">
    <property type="entry name" value="Alkaline_phosphatase_core_sf"/>
</dbReference>
<dbReference type="AlphaFoldDB" id="A0A319DXQ3"/>
<evidence type="ECO:0000313" key="4">
    <source>
        <dbReference type="EMBL" id="PYI02000.1"/>
    </source>
</evidence>
<feature type="transmembrane region" description="Helical" evidence="2">
    <location>
        <begin position="144"/>
        <end position="167"/>
    </location>
</feature>
<dbReference type="Gene3D" id="3.40.720.10">
    <property type="entry name" value="Alkaline Phosphatase, subunit A"/>
    <property type="match status" value="1"/>
</dbReference>
<accession>A0A319DXQ3</accession>
<keyword evidence="2" id="KW-0472">Membrane</keyword>
<feature type="domain" description="Sulfatase N-terminal" evidence="3">
    <location>
        <begin position="448"/>
        <end position="727"/>
    </location>
</feature>
<organism evidence="4 5">
    <name type="scientific">Aspergillus sclerotiicarbonarius (strain CBS 121057 / IBT 28362)</name>
    <dbReference type="NCBI Taxonomy" id="1448318"/>
    <lineage>
        <taxon>Eukaryota</taxon>
        <taxon>Fungi</taxon>
        <taxon>Dikarya</taxon>
        <taxon>Ascomycota</taxon>
        <taxon>Pezizomycotina</taxon>
        <taxon>Eurotiomycetes</taxon>
        <taxon>Eurotiomycetidae</taxon>
        <taxon>Eurotiales</taxon>
        <taxon>Aspergillaceae</taxon>
        <taxon>Aspergillus</taxon>
        <taxon>Aspergillus subgen. Circumdati</taxon>
    </lineage>
</organism>
<dbReference type="InterPro" id="IPR000917">
    <property type="entry name" value="Sulfatase_N"/>
</dbReference>
<gene>
    <name evidence="4" type="ORF">BO78DRAFT_433166</name>
</gene>
<dbReference type="VEuPathDB" id="FungiDB:BO78DRAFT_433166"/>
<sequence>MKLLNPLRRCGPALQRLRTSPGDFFDYTWEFTRRYFFTVSFIALFGAKLLHLYAHIHSLPPPKFFLWGATFFFQDVILTLLIRFFTHKFHWRSVAALSALVIVPFSLIMSGMTAANASFYIVTGAEIHWRQATSFHRDAAAMRTLLTGLTGFLIVEGMLLTVAWFLAAPLHRIVGGILTILGQPFKCLVRCMSCVRALRPRTRPLPDPEIYEQIAVDDYLDDKSDDGSSIHLMEPYGEVPPVRRGHSLLVKLAVWVPFLSLVLLRFVRPWDPAYMFLSEALPVAPFIGGHRHSPVRAGGLPGDYGWLEGRSTLNKSPKWRWLPKDGLPGFEDWKKGDKPRLHYDPEKDPLHVSNLQNPVLESLQETLSNGNVKIKHVILLKLESTRSDVFPLRKDTFMWNRIARTYQDKTIPDEVQERIANLTRTAEFLTGFDAGFGHDNEHDYGRRSYGGISARNAFTTGTYTLKSLVGTVCGVTPLVADFNREYDHHIYQPCMPHILDAFNHQDDVDTNRPIDQADFRSWPWHSTWMQSVTETYDNQDKLTPKLGFYDVVTKESLEKPNATHFPMRSKEVNYYGYPDMVLRDYVSDAIDDAERNHNRLFLTHLTGTTHHPWGMPNDTYSDMVSSKNTNSNEDINKYLNTIGYIDQWLQQIIDILTEKGVADETLLVMAGDHGLSLPNDGGVTPYDNPHIGSFHIPMLFAHPHLPQIEINTPVITQQVVPTILDLLIQSSSLGDNSTHAARDLLSIYEGQSMIREQIPEQDGRQNWQFTVMNTGGSWLAVRSAAHPAYRLVIPLVDDVEWRFTNVEQDPEELHPVTEFNLVDLARTLDKEYGTDAVDWVRDAAHVVEWWVTENWHLYQYRRKPKE</sequence>
<keyword evidence="2" id="KW-1133">Transmembrane helix</keyword>
<feature type="transmembrane region" description="Helical" evidence="2">
    <location>
        <begin position="97"/>
        <end position="123"/>
    </location>
</feature>
<dbReference type="PANTHER" id="PTHR42693:SF32">
    <property type="entry name" value="SULFATASE DOMAIN PROTEIN (AFU_ORTHOLOGUE AFUA_2G17610)"/>
    <property type="match status" value="1"/>
</dbReference>
<dbReference type="STRING" id="1448318.A0A319DXQ3"/>
<proteinExistence type="inferred from homology"/>
<comment type="similarity">
    <text evidence="1">Belongs to the sulfatase family.</text>
</comment>
<dbReference type="OrthoDB" id="103349at2759"/>
<evidence type="ECO:0000313" key="5">
    <source>
        <dbReference type="Proteomes" id="UP000248423"/>
    </source>
</evidence>
<dbReference type="GO" id="GO:0004065">
    <property type="term" value="F:arylsulfatase activity"/>
    <property type="evidence" value="ECO:0007669"/>
    <property type="project" value="TreeGrafter"/>
</dbReference>
<dbReference type="Proteomes" id="UP000248423">
    <property type="component" value="Unassembled WGS sequence"/>
</dbReference>
<dbReference type="SUPFAM" id="SSF53649">
    <property type="entry name" value="Alkaline phosphatase-like"/>
    <property type="match status" value="1"/>
</dbReference>
<protein>
    <submittedName>
        <fullName evidence="4">Sulfatase domain protein</fullName>
    </submittedName>
</protein>
<dbReference type="EMBL" id="KZ826402">
    <property type="protein sequence ID" value="PYI02000.1"/>
    <property type="molecule type" value="Genomic_DNA"/>
</dbReference>
<feature type="transmembrane region" description="Helical" evidence="2">
    <location>
        <begin position="65"/>
        <end position="85"/>
    </location>
</feature>
<dbReference type="InterPro" id="IPR050738">
    <property type="entry name" value="Sulfatase"/>
</dbReference>
<name>A0A319DXQ3_ASPSB</name>
<reference evidence="4 5" key="1">
    <citation type="submission" date="2018-02" db="EMBL/GenBank/DDBJ databases">
        <title>The genomes of Aspergillus section Nigri reveals drivers in fungal speciation.</title>
        <authorList>
            <consortium name="DOE Joint Genome Institute"/>
            <person name="Vesth T.C."/>
            <person name="Nybo J."/>
            <person name="Theobald S."/>
            <person name="Brandl J."/>
            <person name="Frisvad J.C."/>
            <person name="Nielsen K.F."/>
            <person name="Lyhne E.K."/>
            <person name="Kogle M.E."/>
            <person name="Kuo A."/>
            <person name="Riley R."/>
            <person name="Clum A."/>
            <person name="Nolan M."/>
            <person name="Lipzen A."/>
            <person name="Salamov A."/>
            <person name="Henrissat B."/>
            <person name="Wiebenga A."/>
            <person name="De vries R.P."/>
            <person name="Grigoriev I.V."/>
            <person name="Mortensen U.H."/>
            <person name="Andersen M.R."/>
            <person name="Baker S.E."/>
        </authorList>
    </citation>
    <scope>NUCLEOTIDE SEQUENCE [LARGE SCALE GENOMIC DNA]</scope>
    <source>
        <strain evidence="4 5">CBS 121057</strain>
    </source>
</reference>
<dbReference type="PANTHER" id="PTHR42693">
    <property type="entry name" value="ARYLSULFATASE FAMILY MEMBER"/>
    <property type="match status" value="1"/>
</dbReference>
<keyword evidence="5" id="KW-1185">Reference proteome</keyword>
<dbReference type="Pfam" id="PF00884">
    <property type="entry name" value="Sulfatase"/>
    <property type="match status" value="1"/>
</dbReference>
<evidence type="ECO:0000256" key="2">
    <source>
        <dbReference type="SAM" id="Phobius"/>
    </source>
</evidence>
<feature type="transmembrane region" description="Helical" evidence="2">
    <location>
        <begin position="248"/>
        <end position="267"/>
    </location>
</feature>
<evidence type="ECO:0000256" key="1">
    <source>
        <dbReference type="ARBA" id="ARBA00008779"/>
    </source>
</evidence>